<keyword evidence="3" id="KW-0285">Flavoprotein</keyword>
<dbReference type="CDD" id="cd20609">
    <property type="entry name" value="nitroreductase"/>
    <property type="match status" value="1"/>
</dbReference>
<dbReference type="AlphaFoldDB" id="A0A6P1M8W3"/>
<dbReference type="EMBL" id="CP047593">
    <property type="protein sequence ID" value="QHI70462.1"/>
    <property type="molecule type" value="Genomic_DNA"/>
</dbReference>
<organism evidence="7 8">
    <name type="scientific">Tichowtungia aerotolerans</name>
    <dbReference type="NCBI Taxonomy" id="2697043"/>
    <lineage>
        <taxon>Bacteria</taxon>
        <taxon>Pseudomonadati</taxon>
        <taxon>Kiritimatiellota</taxon>
        <taxon>Tichowtungiia</taxon>
        <taxon>Tichowtungiales</taxon>
        <taxon>Tichowtungiaceae</taxon>
        <taxon>Tichowtungia</taxon>
    </lineage>
</organism>
<reference evidence="7 8" key="1">
    <citation type="submission" date="2020-01" db="EMBL/GenBank/DDBJ databases">
        <title>Ponticoccus aerotolerans gen. nov., sp. nov., an anaerobic bacterium and proposal of Ponticoccusceae fam. nov., Ponticoccusles ord. nov. and Ponticoccuse classis nov. in the phylum Kiritimatiellaeota.</title>
        <authorList>
            <person name="Zhou L.Y."/>
            <person name="Du Z.J."/>
        </authorList>
    </citation>
    <scope>NUCLEOTIDE SEQUENCE [LARGE SCALE GENOMIC DNA]</scope>
    <source>
        <strain evidence="7 8">S-5007</strain>
    </source>
</reference>
<evidence type="ECO:0000256" key="2">
    <source>
        <dbReference type="ARBA" id="ARBA00007118"/>
    </source>
</evidence>
<evidence type="ECO:0000256" key="4">
    <source>
        <dbReference type="ARBA" id="ARBA00022643"/>
    </source>
</evidence>
<name>A0A6P1M8W3_9BACT</name>
<dbReference type="PANTHER" id="PTHR43673">
    <property type="entry name" value="NAD(P)H NITROREDUCTASE YDGI-RELATED"/>
    <property type="match status" value="1"/>
</dbReference>
<dbReference type="Gene3D" id="3.40.109.10">
    <property type="entry name" value="NADH Oxidase"/>
    <property type="match status" value="1"/>
</dbReference>
<evidence type="ECO:0000256" key="1">
    <source>
        <dbReference type="ARBA" id="ARBA00001917"/>
    </source>
</evidence>
<keyword evidence="5" id="KW-0560">Oxidoreductase</keyword>
<accession>A0A6P1M8W3</accession>
<dbReference type="InterPro" id="IPR029479">
    <property type="entry name" value="Nitroreductase"/>
</dbReference>
<dbReference type="Pfam" id="PF00881">
    <property type="entry name" value="Nitroreductase"/>
    <property type="match status" value="2"/>
</dbReference>
<comment type="cofactor">
    <cofactor evidence="1">
        <name>FMN</name>
        <dbReference type="ChEBI" id="CHEBI:58210"/>
    </cofactor>
</comment>
<dbReference type="InterPro" id="IPR000415">
    <property type="entry name" value="Nitroreductase-like"/>
</dbReference>
<dbReference type="RefSeq" id="WP_160629639.1">
    <property type="nucleotide sequence ID" value="NZ_CP047593.1"/>
</dbReference>
<dbReference type="KEGG" id="taer:GT409_13780"/>
<keyword evidence="8" id="KW-1185">Reference proteome</keyword>
<evidence type="ECO:0000256" key="5">
    <source>
        <dbReference type="ARBA" id="ARBA00023002"/>
    </source>
</evidence>
<proteinExistence type="inferred from homology"/>
<comment type="similarity">
    <text evidence="2">Belongs to the nitroreductase family.</text>
</comment>
<evidence type="ECO:0000256" key="3">
    <source>
        <dbReference type="ARBA" id="ARBA00022630"/>
    </source>
</evidence>
<dbReference type="Proteomes" id="UP000464954">
    <property type="component" value="Chromosome"/>
</dbReference>
<feature type="domain" description="Nitroreductase" evidence="6">
    <location>
        <begin position="7"/>
        <end position="61"/>
    </location>
</feature>
<evidence type="ECO:0000313" key="7">
    <source>
        <dbReference type="EMBL" id="QHI70462.1"/>
    </source>
</evidence>
<keyword evidence="4" id="KW-0288">FMN</keyword>
<dbReference type="GO" id="GO:0016491">
    <property type="term" value="F:oxidoreductase activity"/>
    <property type="evidence" value="ECO:0007669"/>
    <property type="project" value="UniProtKB-KW"/>
</dbReference>
<gene>
    <name evidence="7" type="ORF">GT409_13780</name>
</gene>
<dbReference type="PANTHER" id="PTHR43673:SF2">
    <property type="entry name" value="NITROREDUCTASE"/>
    <property type="match status" value="1"/>
</dbReference>
<evidence type="ECO:0000313" key="8">
    <source>
        <dbReference type="Proteomes" id="UP000464954"/>
    </source>
</evidence>
<feature type="domain" description="Nitroreductase" evidence="6">
    <location>
        <begin position="62"/>
        <end position="149"/>
    </location>
</feature>
<protein>
    <submittedName>
        <fullName evidence="7">Nitroreductase</fullName>
    </submittedName>
</protein>
<evidence type="ECO:0000259" key="6">
    <source>
        <dbReference type="Pfam" id="PF00881"/>
    </source>
</evidence>
<dbReference type="SUPFAM" id="SSF55469">
    <property type="entry name" value="FMN-dependent nitroreductase-like"/>
    <property type="match status" value="1"/>
</dbReference>
<sequence>MKFIELARQRVSIRSYSDRVVSQKMLNEVLEAGQMAPTACNYQPFQFVVVKETENLKALAEAYPADWFAEAPIVIAICTQPKQAWHRKKHDNRCYADVDAAIAADHMTLAAADLGLGTCWIGAFDPKKVRKVLQVPRSAEPLILLTLGHPNETGRPKQRKPMNELVRLENWNNE</sequence>